<keyword evidence="2" id="KW-1185">Reference proteome</keyword>
<protein>
    <submittedName>
        <fullName evidence="1">Uncharacterized protein</fullName>
    </submittedName>
</protein>
<comment type="caution">
    <text evidence="1">The sequence shown here is derived from an EMBL/GenBank/DDBJ whole genome shotgun (WGS) entry which is preliminary data.</text>
</comment>
<dbReference type="eggNOG" id="ENOG5031F4R">
    <property type="taxonomic scope" value="Bacteria"/>
</dbReference>
<dbReference type="STRING" id="1440774.Y900_018900"/>
<organism evidence="1 2">
    <name type="scientific">Mycolicibacterium aromaticivorans JS19b1 = JCM 16368</name>
    <dbReference type="NCBI Taxonomy" id="1440774"/>
    <lineage>
        <taxon>Bacteria</taxon>
        <taxon>Bacillati</taxon>
        <taxon>Actinomycetota</taxon>
        <taxon>Actinomycetes</taxon>
        <taxon>Mycobacteriales</taxon>
        <taxon>Mycobacteriaceae</taxon>
        <taxon>Mycolicibacterium</taxon>
    </lineage>
</organism>
<sequence length="330" mass="35488">MIALAALVGCAPSGVPDRRADADALAAQVRNLPGVVAATSDFARSQAQGMVYSRLYVDVSDHLTSDQAAEITSHYLHDLAGGKYTGYRLEMDLRRGWNLFAIDSGTLAITNADQIVEQARDWARLRHEFPGATVTMRSTITHPGGQLTAQEAGQSNLARLDLADPSDYSNVSAAMRTLSVEFPHLAGLDWSVEAGKEHPAEIKTSRRLATAAELDVFNRLNSDQAIAHIDRLRINAPRAAPVWFSEKTIGSHDIAVALSLARTHLPVVATLPAPVLYSAGDQLSGHIGGRGFARGPVVVTVGGCTRYDPLVYLPTPAERQLIARYEICSS</sequence>
<dbReference type="Proteomes" id="UP000022835">
    <property type="component" value="Unassembled WGS sequence"/>
</dbReference>
<dbReference type="EMBL" id="JALN02000001">
    <property type="protein sequence ID" value="KDF00945.1"/>
    <property type="molecule type" value="Genomic_DNA"/>
</dbReference>
<name>A0A064CK42_9MYCO</name>
<reference evidence="1" key="1">
    <citation type="submission" date="2014-05" db="EMBL/GenBank/DDBJ databases">
        <title>Genome sequence of Mycobacterium aromaticivorans strain JS19b1T (= DSM 45407T).</title>
        <authorList>
            <person name="Kwak Y."/>
            <person name="Park G.-S."/>
            <person name="Li Q.X."/>
            <person name="Lee S.-E."/>
            <person name="Shin J.-H."/>
        </authorList>
    </citation>
    <scope>NUCLEOTIDE SEQUENCE [LARGE SCALE GENOMIC DNA]</scope>
    <source>
        <strain evidence="1">JS19b1</strain>
    </source>
</reference>
<proteinExistence type="predicted"/>
<evidence type="ECO:0000313" key="1">
    <source>
        <dbReference type="EMBL" id="KDF00945.1"/>
    </source>
</evidence>
<gene>
    <name evidence="1" type="ORF">Y900_018900</name>
</gene>
<dbReference type="AlphaFoldDB" id="A0A064CK42"/>
<evidence type="ECO:0000313" key="2">
    <source>
        <dbReference type="Proteomes" id="UP000022835"/>
    </source>
</evidence>
<accession>A0A064CK42</accession>